<feature type="domain" description="G-protein coupled receptors family 2 profile 2" evidence="9">
    <location>
        <begin position="449"/>
        <end position="620"/>
    </location>
</feature>
<dbReference type="EMBL" id="JABSTV010001253">
    <property type="protein sequence ID" value="KAH7943890.1"/>
    <property type="molecule type" value="Genomic_DNA"/>
</dbReference>
<comment type="subcellular location">
    <subcellularLocation>
        <location evidence="1">Membrane</location>
        <topology evidence="1">Multi-pass membrane protein</topology>
    </subcellularLocation>
</comment>
<dbReference type="InterPro" id="IPR017981">
    <property type="entry name" value="GPCR_2-like_7TM"/>
</dbReference>
<dbReference type="PANTHER" id="PTHR45902">
    <property type="entry name" value="LATROPHILIN RECEPTOR-LIKE PROTEIN A"/>
    <property type="match status" value="1"/>
</dbReference>
<gene>
    <name evidence="11" type="ORF">HPB52_012540</name>
</gene>
<reference evidence="11" key="2">
    <citation type="submission" date="2021-09" db="EMBL/GenBank/DDBJ databases">
        <authorList>
            <person name="Jia N."/>
            <person name="Wang J."/>
            <person name="Shi W."/>
            <person name="Du L."/>
            <person name="Sun Y."/>
            <person name="Zhan W."/>
            <person name="Jiang J."/>
            <person name="Wang Q."/>
            <person name="Zhang B."/>
            <person name="Ji P."/>
            <person name="Sakyi L.B."/>
            <person name="Cui X."/>
            <person name="Yuan T."/>
            <person name="Jiang B."/>
            <person name="Yang W."/>
            <person name="Lam T.T.-Y."/>
            <person name="Chang Q."/>
            <person name="Ding S."/>
            <person name="Wang X."/>
            <person name="Zhu J."/>
            <person name="Ruan X."/>
            <person name="Zhao L."/>
            <person name="Wei J."/>
            <person name="Que T."/>
            <person name="Du C."/>
            <person name="Cheng J."/>
            <person name="Dai P."/>
            <person name="Han X."/>
            <person name="Huang E."/>
            <person name="Gao Y."/>
            <person name="Liu J."/>
            <person name="Shao H."/>
            <person name="Ye R."/>
            <person name="Li L."/>
            <person name="Wei W."/>
            <person name="Wang X."/>
            <person name="Wang C."/>
            <person name="Huo Q."/>
            <person name="Li W."/>
            <person name="Guo W."/>
            <person name="Chen H."/>
            <person name="Chen S."/>
            <person name="Zhou L."/>
            <person name="Zhou L."/>
            <person name="Ni X."/>
            <person name="Tian J."/>
            <person name="Zhou Y."/>
            <person name="Sheng Y."/>
            <person name="Liu T."/>
            <person name="Pan Y."/>
            <person name="Xia L."/>
            <person name="Li J."/>
            <person name="Zhao F."/>
            <person name="Cao W."/>
        </authorList>
    </citation>
    <scope>NUCLEOTIDE SEQUENCE</scope>
    <source>
        <strain evidence="11">Rsan-2018</strain>
        <tissue evidence="11">Larvae</tissue>
    </source>
</reference>
<dbReference type="AlphaFoldDB" id="A0A9D4PIW0"/>
<feature type="transmembrane region" description="Helical" evidence="7">
    <location>
        <begin position="451"/>
        <end position="472"/>
    </location>
</feature>
<keyword evidence="5" id="KW-1015">Disulfide bond</keyword>
<feature type="transmembrane region" description="Helical" evidence="7">
    <location>
        <begin position="521"/>
        <end position="538"/>
    </location>
</feature>
<dbReference type="Pfam" id="PF00002">
    <property type="entry name" value="7tm_2"/>
    <property type="match status" value="1"/>
</dbReference>
<evidence type="ECO:0000259" key="10">
    <source>
        <dbReference type="PROSITE" id="PS50958"/>
    </source>
</evidence>
<sequence>MWLTAQLILTAGLAQALASNWRSIRSDRLNAGLCPDSDDDLCSNGRPDSTRLACKCDYACAKFGDCCVDAPRSPSREPTHAWRCHPSGFFSLRACPARWPPDDAVRRLCEGWEDRDGFEDDYGGDGSDPVVPPVRHYLEDVPAFSSDSERMYWNVFCAACHGDAVRLSTWPASLDCDSAPLGGRGPGPVVIFDERSLRQLVAAGNLSYVGDNRFLVTDRNEKHRCMLRVQRSGWKSFSQAHLLRSCASGAEAAPRCRNSSAELVSRCGAYTAYVHDRVSRRNYRNYHCALCDVTQKQRLACGAYADDLEPEGNVVSYQWQIEFRVWRNPEDTPLECPDDRRMKDDLTRACLPVGCAPGLVPGPEGMCVPEDVAQPDPFDKPPPACPVIHLGSKYVGLLRNGSLLLNVSRGQVFAPDQFLLVAEVNEQNRTIGWYALACACHRISFMWTPSLLFVARLALGVSILCLAVLLVTRLLELHVRRHKMAACLAASAILSQFTLLLEPHIEPFSRGCAALAVAWHYWNLACVAWIVALAGDAYRALHALRSMRPDGRSIRQLGLLCWFGPVIVVAAALAIDRLQPEWPLRPLYGEPLCLLNDSLGSAVFLGMPIAAMLLTAATLLSLVAPRLCGGPPPQTKPAKAEFRADRVRFFRLAAIVLLAVVTWSSPPLAVALGMHQLWYVFFGCLAAQGMVALAAFAPLGRLAARLRGTRSAGVLVASSSVGHLSDPQQVPPLAATTVPIDPVTGPYRKHLPSQAAAVAATQQQSSPSRRSSCKPNLERRFSNKRPLVIEDELETNGKA</sequence>
<feature type="chain" id="PRO_5038920835" description="G-protein coupled receptors family 2 profile 2 domain-containing protein" evidence="8">
    <location>
        <begin position="19"/>
        <end position="799"/>
    </location>
</feature>
<evidence type="ECO:0000256" key="3">
    <source>
        <dbReference type="ARBA" id="ARBA00022989"/>
    </source>
</evidence>
<feature type="transmembrane region" description="Helical" evidence="7">
    <location>
        <begin position="649"/>
        <end position="665"/>
    </location>
</feature>
<dbReference type="GO" id="GO:0016020">
    <property type="term" value="C:membrane"/>
    <property type="evidence" value="ECO:0007669"/>
    <property type="project" value="UniProtKB-SubCell"/>
</dbReference>
<keyword evidence="3 7" id="KW-1133">Transmembrane helix</keyword>
<evidence type="ECO:0000256" key="4">
    <source>
        <dbReference type="ARBA" id="ARBA00023136"/>
    </source>
</evidence>
<evidence type="ECO:0000256" key="8">
    <source>
        <dbReference type="SAM" id="SignalP"/>
    </source>
</evidence>
<feature type="domain" description="SMB" evidence="10">
    <location>
        <begin position="30"/>
        <end position="79"/>
    </location>
</feature>
<feature type="transmembrane region" description="Helical" evidence="7">
    <location>
        <begin position="677"/>
        <end position="700"/>
    </location>
</feature>
<evidence type="ECO:0000313" key="11">
    <source>
        <dbReference type="EMBL" id="KAH7943890.1"/>
    </source>
</evidence>
<feature type="transmembrane region" description="Helical" evidence="7">
    <location>
        <begin position="484"/>
        <end position="501"/>
    </location>
</feature>
<accession>A0A9D4PIW0</accession>
<feature type="compositionally biased region" description="Acidic residues" evidence="6">
    <location>
        <begin position="789"/>
        <end position="799"/>
    </location>
</feature>
<dbReference type="InterPro" id="IPR001212">
    <property type="entry name" value="Somatomedin_B_dom"/>
</dbReference>
<dbReference type="GO" id="GO:0007166">
    <property type="term" value="P:cell surface receptor signaling pathway"/>
    <property type="evidence" value="ECO:0007669"/>
    <property type="project" value="InterPro"/>
</dbReference>
<evidence type="ECO:0000256" key="1">
    <source>
        <dbReference type="ARBA" id="ARBA00004141"/>
    </source>
</evidence>
<dbReference type="Proteomes" id="UP000821837">
    <property type="component" value="Unassembled WGS sequence"/>
</dbReference>
<dbReference type="InterPro" id="IPR053231">
    <property type="entry name" value="GPCR_LN-TM7"/>
</dbReference>
<evidence type="ECO:0000256" key="2">
    <source>
        <dbReference type="ARBA" id="ARBA00022692"/>
    </source>
</evidence>
<evidence type="ECO:0000256" key="7">
    <source>
        <dbReference type="SAM" id="Phobius"/>
    </source>
</evidence>
<organism evidence="11 12">
    <name type="scientific">Rhipicephalus sanguineus</name>
    <name type="common">Brown dog tick</name>
    <name type="synonym">Ixodes sanguineus</name>
    <dbReference type="NCBI Taxonomy" id="34632"/>
    <lineage>
        <taxon>Eukaryota</taxon>
        <taxon>Metazoa</taxon>
        <taxon>Ecdysozoa</taxon>
        <taxon>Arthropoda</taxon>
        <taxon>Chelicerata</taxon>
        <taxon>Arachnida</taxon>
        <taxon>Acari</taxon>
        <taxon>Parasitiformes</taxon>
        <taxon>Ixodida</taxon>
        <taxon>Ixodoidea</taxon>
        <taxon>Ixodidae</taxon>
        <taxon>Rhipicephalinae</taxon>
        <taxon>Rhipicephalus</taxon>
        <taxon>Rhipicephalus</taxon>
    </lineage>
</organism>
<evidence type="ECO:0000259" key="9">
    <source>
        <dbReference type="PROSITE" id="PS50261"/>
    </source>
</evidence>
<feature type="transmembrane region" description="Helical" evidence="7">
    <location>
        <begin position="559"/>
        <end position="579"/>
    </location>
</feature>
<feature type="signal peptide" evidence="8">
    <location>
        <begin position="1"/>
        <end position="18"/>
    </location>
</feature>
<dbReference type="PROSITE" id="PS50958">
    <property type="entry name" value="SMB_2"/>
    <property type="match status" value="1"/>
</dbReference>
<keyword evidence="4 7" id="KW-0472">Membrane</keyword>
<reference evidence="11" key="1">
    <citation type="journal article" date="2020" name="Cell">
        <title>Large-Scale Comparative Analyses of Tick Genomes Elucidate Their Genetic Diversity and Vector Capacities.</title>
        <authorList>
            <consortium name="Tick Genome and Microbiome Consortium (TIGMIC)"/>
            <person name="Jia N."/>
            <person name="Wang J."/>
            <person name="Shi W."/>
            <person name="Du L."/>
            <person name="Sun Y."/>
            <person name="Zhan W."/>
            <person name="Jiang J.F."/>
            <person name="Wang Q."/>
            <person name="Zhang B."/>
            <person name="Ji P."/>
            <person name="Bell-Sakyi L."/>
            <person name="Cui X.M."/>
            <person name="Yuan T.T."/>
            <person name="Jiang B.G."/>
            <person name="Yang W.F."/>
            <person name="Lam T.T."/>
            <person name="Chang Q.C."/>
            <person name="Ding S.J."/>
            <person name="Wang X.J."/>
            <person name="Zhu J.G."/>
            <person name="Ruan X.D."/>
            <person name="Zhao L."/>
            <person name="Wei J.T."/>
            <person name="Ye R.Z."/>
            <person name="Que T.C."/>
            <person name="Du C.H."/>
            <person name="Zhou Y.H."/>
            <person name="Cheng J.X."/>
            <person name="Dai P.F."/>
            <person name="Guo W.B."/>
            <person name="Han X.H."/>
            <person name="Huang E.J."/>
            <person name="Li L.F."/>
            <person name="Wei W."/>
            <person name="Gao Y.C."/>
            <person name="Liu J.Z."/>
            <person name="Shao H.Z."/>
            <person name="Wang X."/>
            <person name="Wang C.C."/>
            <person name="Yang T.C."/>
            <person name="Huo Q.B."/>
            <person name="Li W."/>
            <person name="Chen H.Y."/>
            <person name="Chen S.E."/>
            <person name="Zhou L.G."/>
            <person name="Ni X.B."/>
            <person name="Tian J.H."/>
            <person name="Sheng Y."/>
            <person name="Liu T."/>
            <person name="Pan Y.S."/>
            <person name="Xia L.Y."/>
            <person name="Li J."/>
            <person name="Zhao F."/>
            <person name="Cao W.C."/>
        </authorList>
    </citation>
    <scope>NUCLEOTIDE SEQUENCE</scope>
    <source>
        <strain evidence="11">Rsan-2018</strain>
    </source>
</reference>
<dbReference type="Gene3D" id="1.20.1070.10">
    <property type="entry name" value="Rhodopsin 7-helix transmembrane proteins"/>
    <property type="match status" value="1"/>
</dbReference>
<feature type="transmembrane region" description="Helical" evidence="7">
    <location>
        <begin position="599"/>
        <end position="628"/>
    </location>
</feature>
<dbReference type="VEuPathDB" id="VectorBase:RSAN_056341"/>
<dbReference type="InterPro" id="IPR000832">
    <property type="entry name" value="GPCR_2_secretin-like"/>
</dbReference>
<evidence type="ECO:0000313" key="12">
    <source>
        <dbReference type="Proteomes" id="UP000821837"/>
    </source>
</evidence>
<keyword evidence="8" id="KW-0732">Signal</keyword>
<dbReference type="PROSITE" id="PS50261">
    <property type="entry name" value="G_PROTEIN_RECEP_F2_4"/>
    <property type="match status" value="1"/>
</dbReference>
<protein>
    <recommendedName>
        <fullName evidence="13">G-protein coupled receptors family 2 profile 2 domain-containing protein</fullName>
    </recommendedName>
</protein>
<feature type="region of interest" description="Disordered" evidence="6">
    <location>
        <begin position="759"/>
        <end position="799"/>
    </location>
</feature>
<feature type="compositionally biased region" description="Low complexity" evidence="6">
    <location>
        <begin position="759"/>
        <end position="770"/>
    </location>
</feature>
<dbReference type="OrthoDB" id="6134459at2759"/>
<evidence type="ECO:0000256" key="5">
    <source>
        <dbReference type="ARBA" id="ARBA00023157"/>
    </source>
</evidence>
<name>A0A9D4PIW0_RHISA</name>
<evidence type="ECO:0008006" key="13">
    <source>
        <dbReference type="Google" id="ProtNLM"/>
    </source>
</evidence>
<comment type="caution">
    <text evidence="11">The sequence shown here is derived from an EMBL/GenBank/DDBJ whole genome shotgun (WGS) entry which is preliminary data.</text>
</comment>
<evidence type="ECO:0000256" key="6">
    <source>
        <dbReference type="SAM" id="MobiDB-lite"/>
    </source>
</evidence>
<proteinExistence type="predicted"/>
<dbReference type="GO" id="GO:0004930">
    <property type="term" value="F:G protein-coupled receptor activity"/>
    <property type="evidence" value="ECO:0007669"/>
    <property type="project" value="InterPro"/>
</dbReference>
<keyword evidence="2 7" id="KW-0812">Transmembrane</keyword>
<dbReference type="PANTHER" id="PTHR45902:SF3">
    <property type="entry name" value="G-PROTEIN COUPLED RECEPTORS FAMILY 2 PROFILE 2 DOMAIN-CONTAINING PROTEIN"/>
    <property type="match status" value="1"/>
</dbReference>
<keyword evidence="12" id="KW-1185">Reference proteome</keyword>